<comment type="caution">
    <text evidence="2">The sequence shown here is derived from an EMBL/GenBank/DDBJ whole genome shotgun (WGS) entry which is preliminary data.</text>
</comment>
<accession>A0ABV1BA28</accession>
<keyword evidence="1" id="KW-0812">Transmembrane</keyword>
<dbReference type="Pfam" id="PF12670">
    <property type="entry name" value="DUF3792"/>
    <property type="match status" value="1"/>
</dbReference>
<reference evidence="2 3" key="1">
    <citation type="submission" date="2024-03" db="EMBL/GenBank/DDBJ databases">
        <title>Human intestinal bacterial collection.</title>
        <authorList>
            <person name="Pauvert C."/>
            <person name="Hitch T.C.A."/>
            <person name="Clavel T."/>
        </authorList>
    </citation>
    <scope>NUCLEOTIDE SEQUENCE [LARGE SCALE GENOMIC DNA]</scope>
    <source>
        <strain evidence="2 3">CLA-JM-H16</strain>
    </source>
</reference>
<keyword evidence="3" id="KW-1185">Reference proteome</keyword>
<evidence type="ECO:0000313" key="2">
    <source>
        <dbReference type="EMBL" id="MEQ2369493.1"/>
    </source>
</evidence>
<feature type="transmembrane region" description="Helical" evidence="1">
    <location>
        <begin position="66"/>
        <end position="87"/>
    </location>
</feature>
<dbReference type="InterPro" id="IPR023804">
    <property type="entry name" value="DUF3792_TM"/>
</dbReference>
<dbReference type="NCBIfam" id="TIGR04086">
    <property type="entry name" value="TIGR04086_membr"/>
    <property type="match status" value="1"/>
</dbReference>
<evidence type="ECO:0000256" key="1">
    <source>
        <dbReference type="SAM" id="Phobius"/>
    </source>
</evidence>
<dbReference type="PROSITE" id="PS51257">
    <property type="entry name" value="PROKAR_LIPOPROTEIN"/>
    <property type="match status" value="1"/>
</dbReference>
<gene>
    <name evidence="2" type="ORF">WMO28_00780</name>
</gene>
<evidence type="ECO:0000313" key="3">
    <source>
        <dbReference type="Proteomes" id="UP001473063"/>
    </source>
</evidence>
<name>A0ABV1BA28_9FIRM</name>
<feature type="transmembrane region" description="Helical" evidence="1">
    <location>
        <begin position="37"/>
        <end position="57"/>
    </location>
</feature>
<dbReference type="EMBL" id="JBBMEJ010000001">
    <property type="protein sequence ID" value="MEQ2369493.1"/>
    <property type="molecule type" value="Genomic_DNA"/>
</dbReference>
<keyword evidence="1" id="KW-1133">Transmembrane helix</keyword>
<feature type="transmembrane region" description="Helical" evidence="1">
    <location>
        <begin position="7"/>
        <end position="31"/>
    </location>
</feature>
<dbReference type="Proteomes" id="UP001473063">
    <property type="component" value="Unassembled WGS sequence"/>
</dbReference>
<feature type="transmembrane region" description="Helical" evidence="1">
    <location>
        <begin position="93"/>
        <end position="115"/>
    </location>
</feature>
<dbReference type="RefSeq" id="WP_349055795.1">
    <property type="nucleotide sequence ID" value="NZ_JBBMEJ010000001.1"/>
</dbReference>
<organism evidence="2 3">
    <name type="scientific">Blautia aquisgranensis</name>
    <dbReference type="NCBI Taxonomy" id="3133153"/>
    <lineage>
        <taxon>Bacteria</taxon>
        <taxon>Bacillati</taxon>
        <taxon>Bacillota</taxon>
        <taxon>Clostridia</taxon>
        <taxon>Lachnospirales</taxon>
        <taxon>Lachnospiraceae</taxon>
        <taxon>Blautia</taxon>
    </lineage>
</organism>
<proteinExistence type="predicted"/>
<protein>
    <submittedName>
        <fullName evidence="2">TIGR04086 family membrane protein</fullName>
    </submittedName>
</protein>
<sequence>MKVKAVLWSLLLAYGITGCLLLVLAFILFRLEPGEGIAAAGIIFIYVVSCLIGGLAVGRFMRKDRCLWGIVTGLSYYLLLLLVSFLAQGKWDMTFSHAVTTFFMCLGGGALGGMLS</sequence>
<keyword evidence="1" id="KW-0472">Membrane</keyword>